<feature type="transmembrane region" description="Helical" evidence="9">
    <location>
        <begin position="433"/>
        <end position="450"/>
    </location>
</feature>
<feature type="transmembrane region" description="Helical" evidence="9">
    <location>
        <begin position="117"/>
        <end position="137"/>
    </location>
</feature>
<dbReference type="InterPro" id="IPR000522">
    <property type="entry name" value="ABC_transptr_permease_BtuC"/>
</dbReference>
<feature type="transmembrane region" description="Helical" evidence="9">
    <location>
        <begin position="646"/>
        <end position="667"/>
    </location>
</feature>
<feature type="transmembrane region" description="Helical" evidence="9">
    <location>
        <begin position="559"/>
        <end position="582"/>
    </location>
</feature>
<dbReference type="SUPFAM" id="SSF81345">
    <property type="entry name" value="ABC transporter involved in vitamin B12 uptake, BtuC"/>
    <property type="match status" value="2"/>
</dbReference>
<feature type="transmembrane region" description="Helical" evidence="9">
    <location>
        <begin position="143"/>
        <end position="162"/>
    </location>
</feature>
<protein>
    <submittedName>
        <fullName evidence="10">Iron complex transport system permease protein</fullName>
    </submittedName>
</protein>
<feature type="transmembrane region" description="Helical" evidence="9">
    <location>
        <begin position="381"/>
        <end position="400"/>
    </location>
</feature>
<evidence type="ECO:0000256" key="2">
    <source>
        <dbReference type="ARBA" id="ARBA00007935"/>
    </source>
</evidence>
<feature type="transmembrane region" description="Helical" evidence="9">
    <location>
        <begin position="339"/>
        <end position="360"/>
    </location>
</feature>
<keyword evidence="3" id="KW-0813">Transport</keyword>
<proteinExistence type="inferred from homology"/>
<accession>A0ABS2SIM2</accession>
<evidence type="ECO:0000313" key="10">
    <source>
        <dbReference type="EMBL" id="MBM7816110.1"/>
    </source>
</evidence>
<evidence type="ECO:0000256" key="1">
    <source>
        <dbReference type="ARBA" id="ARBA00004651"/>
    </source>
</evidence>
<feature type="transmembrane region" description="Helical" evidence="9">
    <location>
        <begin position="679"/>
        <end position="696"/>
    </location>
</feature>
<feature type="transmembrane region" description="Helical" evidence="9">
    <location>
        <begin position="462"/>
        <end position="481"/>
    </location>
</feature>
<comment type="similarity">
    <text evidence="2">Belongs to the binding-protein-dependent transport system permease family. FecCD subfamily.</text>
</comment>
<dbReference type="RefSeq" id="WP_239530360.1">
    <property type="nucleotide sequence ID" value="NZ_JAFBCP010000001.1"/>
</dbReference>
<comment type="subcellular location">
    <subcellularLocation>
        <location evidence="1">Cell membrane</location>
        <topology evidence="1">Multi-pass membrane protein</topology>
    </subcellularLocation>
</comment>
<evidence type="ECO:0000256" key="4">
    <source>
        <dbReference type="ARBA" id="ARBA00022475"/>
    </source>
</evidence>
<feature type="transmembrane region" description="Helical" evidence="9">
    <location>
        <begin position="213"/>
        <end position="232"/>
    </location>
</feature>
<dbReference type="InterPro" id="IPR037294">
    <property type="entry name" value="ABC_BtuC-like"/>
</dbReference>
<keyword evidence="11" id="KW-1185">Reference proteome</keyword>
<sequence length="702" mass="72072">MTHSLKETHPRNDVPADSHEARHRTRKLLSFATRLVAVLGLVLVLSVIHLTQGTSNVTPGAVLQWATGRGSDFDTTVILNSRLPRLLAGIVVGVALGGAGALMQLLTRNALASPDTLAVNAGAYLSLTVVAVSGVTLSFVSGTAVAFLGGLIAAGVVVTLARGSSPVRLVLAGSVMAMGLSALTTVFLLFYSFETQSLVAWGSGSLGQIGMGGVLQLAVVVGAVLVAVFLTGHKLDVMHLGDDAASSLGINVAVWRTTFVLLSVLLAASAVTVAGPIAFVGLCAPALTRIAARWVAELSHARSMFLMSMIVGVILVVGSDVILRAVIPGSDSVSVPTGIVTSIIGAIFLIVLAQGVKSGFDSDSLVTMKNGTKLGFERPRVIIGATAVLLVLCVGGAILVGDTVLFTGDVVNYLNNIAPPQVEIVLESRVPRVFVACLAGACLALAGAFLQGTTRNPLADPGVLGVSGGAGVGAVFALTVFHRSDFATLVVCAGLSALVVGLLLFGLAGRGGFDQARMVVTGIGIATATQALTTCLIVVSDPWNRTMAMTWLAGSTSGVTLAQIVPMVVCLVLGSAACVYVVRDLDVIQIDDNTPRILGVNVVRHRVILVLIALILVTVTTVTIGVIAFVGLVAPHVARLIIGTRHVLLLPLASLTGAILVVCADALGRTIVAPGQIPAGLATAMIGCPYFLWLLIRMRKDA</sequence>
<feature type="transmembrane region" description="Helical" evidence="9">
    <location>
        <begin position="304"/>
        <end position="327"/>
    </location>
</feature>
<evidence type="ECO:0000256" key="9">
    <source>
        <dbReference type="SAM" id="Phobius"/>
    </source>
</evidence>
<feature type="transmembrane region" description="Helical" evidence="9">
    <location>
        <begin position="487"/>
        <end position="507"/>
    </location>
</feature>
<feature type="transmembrane region" description="Helical" evidence="9">
    <location>
        <begin position="519"/>
        <end position="539"/>
    </location>
</feature>
<dbReference type="Pfam" id="PF01032">
    <property type="entry name" value="FecCD"/>
    <property type="match status" value="2"/>
</dbReference>
<feature type="transmembrane region" description="Helical" evidence="9">
    <location>
        <begin position="86"/>
        <end position="105"/>
    </location>
</feature>
<dbReference type="PANTHER" id="PTHR30472">
    <property type="entry name" value="FERRIC ENTEROBACTIN TRANSPORT SYSTEM PERMEASE PROTEIN"/>
    <property type="match status" value="1"/>
</dbReference>
<feature type="transmembrane region" description="Helical" evidence="9">
    <location>
        <begin position="607"/>
        <end position="634"/>
    </location>
</feature>
<evidence type="ECO:0000313" key="11">
    <source>
        <dbReference type="Proteomes" id="UP000809290"/>
    </source>
</evidence>
<name>A0ABS2SIM2_9MICO</name>
<keyword evidence="5 9" id="KW-0812">Transmembrane</keyword>
<keyword evidence="6 9" id="KW-1133">Transmembrane helix</keyword>
<dbReference type="PANTHER" id="PTHR30472:SF37">
    <property type="entry name" value="FE(3+) DICITRATE TRANSPORT SYSTEM PERMEASE PROTEIN FECD-RELATED"/>
    <property type="match status" value="1"/>
</dbReference>
<comment type="caution">
    <text evidence="10">The sequence shown here is derived from an EMBL/GenBank/DDBJ whole genome shotgun (WGS) entry which is preliminary data.</text>
</comment>
<keyword evidence="4" id="KW-1003">Cell membrane</keyword>
<dbReference type="EMBL" id="JAFBCP010000001">
    <property type="protein sequence ID" value="MBM7816110.1"/>
    <property type="molecule type" value="Genomic_DNA"/>
</dbReference>
<feature type="transmembrane region" description="Helical" evidence="9">
    <location>
        <begin position="31"/>
        <end position="50"/>
    </location>
</feature>
<evidence type="ECO:0000256" key="5">
    <source>
        <dbReference type="ARBA" id="ARBA00022692"/>
    </source>
</evidence>
<organism evidence="10 11">
    <name type="scientific">Brevibacterium paucivorans</name>
    <dbReference type="NCBI Taxonomy" id="170994"/>
    <lineage>
        <taxon>Bacteria</taxon>
        <taxon>Bacillati</taxon>
        <taxon>Actinomycetota</taxon>
        <taxon>Actinomycetes</taxon>
        <taxon>Micrococcales</taxon>
        <taxon>Brevibacteriaceae</taxon>
        <taxon>Brevibacterium</taxon>
    </lineage>
</organism>
<dbReference type="CDD" id="cd06550">
    <property type="entry name" value="TM_ABC_iron-siderophores_like"/>
    <property type="match status" value="2"/>
</dbReference>
<dbReference type="Proteomes" id="UP000809290">
    <property type="component" value="Unassembled WGS sequence"/>
</dbReference>
<evidence type="ECO:0000256" key="3">
    <source>
        <dbReference type="ARBA" id="ARBA00022448"/>
    </source>
</evidence>
<gene>
    <name evidence="10" type="ORF">JOE56_000804</name>
</gene>
<reference evidence="10 11" key="1">
    <citation type="submission" date="2021-01" db="EMBL/GenBank/DDBJ databases">
        <title>Sequencing the genomes of 1000 actinobacteria strains.</title>
        <authorList>
            <person name="Klenk H.-P."/>
        </authorList>
    </citation>
    <scope>NUCLEOTIDE SEQUENCE [LARGE SCALE GENOMIC DNA]</scope>
    <source>
        <strain evidence="10 11">DSM 13657</strain>
    </source>
</reference>
<evidence type="ECO:0000256" key="7">
    <source>
        <dbReference type="ARBA" id="ARBA00023136"/>
    </source>
</evidence>
<keyword evidence="7 9" id="KW-0472">Membrane</keyword>
<evidence type="ECO:0000256" key="6">
    <source>
        <dbReference type="ARBA" id="ARBA00022989"/>
    </source>
</evidence>
<dbReference type="Gene3D" id="1.10.3470.10">
    <property type="entry name" value="ABC transporter involved in vitamin B12 uptake, BtuC"/>
    <property type="match status" value="2"/>
</dbReference>
<evidence type="ECO:0000256" key="8">
    <source>
        <dbReference type="SAM" id="MobiDB-lite"/>
    </source>
</evidence>
<feature type="transmembrane region" description="Helical" evidence="9">
    <location>
        <begin position="169"/>
        <end position="193"/>
    </location>
</feature>
<feature type="region of interest" description="Disordered" evidence="8">
    <location>
        <begin position="1"/>
        <end position="20"/>
    </location>
</feature>